<dbReference type="PANTHER" id="PTHR43030">
    <property type="entry name" value="PHOSPHOENOLPYRUVATE SYNTHASE"/>
    <property type="match status" value="1"/>
</dbReference>
<sequence>MKNDSNRTRKLGTAPAWLSGLALCVVAVAPTPVGAQLARKPSYYQQQNQPQPEGPAAQLVPRPAVPASMPALRSQGDFDTLARVYDAGTPMQLAHVLFAIDRQAKPARMHYIDTPRFQLHVRFLRDTRLTPNTIKREIDRNYLVPDRRFLFGTLSWQQNIGTFTYEFWEGDRLTVPLLREAEAQVKASFFAPVKFKTNSTLHERIAKEAGIDFVSQEALIREQPYLPMNLGTATGRVRIVNDAFGLNALLPDDIAVLREVPINLPPVAGVLTERPSTALSHVNLLAKGWGIPNAYVRDAATVLKAQAGQWVALKVAASGYQLRRLSPEEIAALPPRAVRAAATGALPGSGKAAKPDLRETRLLPLASLRARHSVQCGSKAANLGAVLAARIPSTTVPDGFCIPFAHYDRFMRSNGLAERIARMQQQPGFAGDPQVRQKALAQLRDEIVQWPVDAATAAAWRAAWQSQLGGGGVFVRSSSNSEDLPGFSGAGLYTTVPNVKTGDGLELAVKKVWASVFNPEAWEARSAAGFGAESVLMGVFVQTAIDSTNAGVMITRDPFDAGHPHVTYISAKRGIGIRVVEGKRVAEQVMYSSWSKAIQVLSRSAEETALQLDKDGGVKEVPVEVGRHVLTDELVVRLANVGAAVKRTFNAVDQDIEWATVGDKIVLLQARPYVERRR</sequence>
<comment type="pathway">
    <text evidence="3">Carbohydrate biosynthesis; gluconeogenesis.</text>
</comment>
<dbReference type="Proteomes" id="UP000265619">
    <property type="component" value="Unassembled WGS sequence"/>
</dbReference>
<feature type="compositionally biased region" description="Low complexity" evidence="15">
    <location>
        <begin position="45"/>
        <end position="58"/>
    </location>
</feature>
<evidence type="ECO:0000313" key="18">
    <source>
        <dbReference type="Proteomes" id="UP000265619"/>
    </source>
</evidence>
<proteinExistence type="inferred from homology"/>
<feature type="region of interest" description="Disordered" evidence="15">
    <location>
        <begin position="42"/>
        <end position="61"/>
    </location>
</feature>
<dbReference type="InterPro" id="IPR013815">
    <property type="entry name" value="ATP_grasp_subdomain_1"/>
</dbReference>
<dbReference type="InterPro" id="IPR006319">
    <property type="entry name" value="PEP_synth"/>
</dbReference>
<dbReference type="OrthoDB" id="1108665at2"/>
<comment type="similarity">
    <text evidence="4">Belongs to the PEP-utilizing enzyme family.</text>
</comment>
<evidence type="ECO:0000256" key="6">
    <source>
        <dbReference type="ARBA" id="ARBA00021623"/>
    </source>
</evidence>
<reference evidence="17 18" key="1">
    <citation type="submission" date="2018-09" db="EMBL/GenBank/DDBJ databases">
        <title>Acidovorax cavernicola nov. sp. isolated from Gruta de las Maravillas (Aracena, Spain).</title>
        <authorList>
            <person name="Jurado V."/>
            <person name="Gutierrez-Patricio S."/>
            <person name="Gonzalez-Pimentel J.L."/>
            <person name="Miller A.Z."/>
            <person name="Laiz L."/>
            <person name="Saiz-Jimenez C."/>
        </authorList>
    </citation>
    <scope>NUCLEOTIDE SEQUENCE [LARGE SCALE GENOMIC DNA]</scope>
    <source>
        <strain evidence="17 18">1011MAR4D40.2</strain>
    </source>
</reference>
<dbReference type="Gene3D" id="3.30.470.20">
    <property type="entry name" value="ATP-grasp fold, B domain"/>
    <property type="match status" value="1"/>
</dbReference>
<keyword evidence="8" id="KW-0479">Metal-binding</keyword>
<evidence type="ECO:0000256" key="2">
    <source>
        <dbReference type="ARBA" id="ARBA00002988"/>
    </source>
</evidence>
<keyword evidence="12" id="KW-0460">Magnesium</keyword>
<evidence type="ECO:0000256" key="14">
    <source>
        <dbReference type="ARBA" id="ARBA00047700"/>
    </source>
</evidence>
<dbReference type="Gene3D" id="3.30.1490.20">
    <property type="entry name" value="ATP-grasp fold, A domain"/>
    <property type="match status" value="1"/>
</dbReference>
<comment type="function">
    <text evidence="2">Catalyzes the phosphorylation of pyruvate to phosphoenolpyruvate.</text>
</comment>
<dbReference type="Pfam" id="PF01326">
    <property type="entry name" value="PPDK_N"/>
    <property type="match status" value="1"/>
</dbReference>
<dbReference type="GO" id="GO:0008986">
    <property type="term" value="F:pyruvate, water dikinase activity"/>
    <property type="evidence" value="ECO:0007669"/>
    <property type="project" value="UniProtKB-EC"/>
</dbReference>
<dbReference type="RefSeq" id="WP_119553648.1">
    <property type="nucleotide sequence ID" value="NZ_QXMN01000011.1"/>
</dbReference>
<keyword evidence="7" id="KW-0808">Transferase</keyword>
<keyword evidence="10" id="KW-0418">Kinase</keyword>
<evidence type="ECO:0000256" key="13">
    <source>
        <dbReference type="ARBA" id="ARBA00033470"/>
    </source>
</evidence>
<dbReference type="SUPFAM" id="SSF56059">
    <property type="entry name" value="Glutathione synthetase ATP-binding domain-like"/>
    <property type="match status" value="1"/>
</dbReference>
<feature type="domain" description="Pyruvate phosphate dikinase AMP/ATP-binding" evidence="16">
    <location>
        <begin position="376"/>
        <end position="673"/>
    </location>
</feature>
<evidence type="ECO:0000256" key="8">
    <source>
        <dbReference type="ARBA" id="ARBA00022723"/>
    </source>
</evidence>
<evidence type="ECO:0000256" key="10">
    <source>
        <dbReference type="ARBA" id="ARBA00022777"/>
    </source>
</evidence>
<keyword evidence="17" id="KW-0670">Pyruvate</keyword>
<keyword evidence="9" id="KW-0547">Nucleotide-binding</keyword>
<name>A0A9X8D5R3_9BURK</name>
<keyword evidence="18" id="KW-1185">Reference proteome</keyword>
<comment type="caution">
    <text evidence="17">The sequence shown here is derived from an EMBL/GenBank/DDBJ whole genome shotgun (WGS) entry which is preliminary data.</text>
</comment>
<comment type="cofactor">
    <cofactor evidence="1">
        <name>Mg(2+)</name>
        <dbReference type="ChEBI" id="CHEBI:18420"/>
    </cofactor>
</comment>
<dbReference type="PANTHER" id="PTHR43030:SF1">
    <property type="entry name" value="PHOSPHOENOLPYRUVATE SYNTHASE"/>
    <property type="match status" value="1"/>
</dbReference>
<dbReference type="EC" id="2.7.9.2" evidence="5"/>
<keyword evidence="11" id="KW-0067">ATP-binding</keyword>
<evidence type="ECO:0000256" key="11">
    <source>
        <dbReference type="ARBA" id="ARBA00022840"/>
    </source>
</evidence>
<dbReference type="AlphaFoldDB" id="A0A9X8D5R3"/>
<evidence type="ECO:0000256" key="9">
    <source>
        <dbReference type="ARBA" id="ARBA00022741"/>
    </source>
</evidence>
<evidence type="ECO:0000256" key="15">
    <source>
        <dbReference type="SAM" id="MobiDB-lite"/>
    </source>
</evidence>
<dbReference type="GO" id="GO:0005524">
    <property type="term" value="F:ATP binding"/>
    <property type="evidence" value="ECO:0007669"/>
    <property type="project" value="UniProtKB-KW"/>
</dbReference>
<dbReference type="GO" id="GO:0046872">
    <property type="term" value="F:metal ion binding"/>
    <property type="evidence" value="ECO:0007669"/>
    <property type="project" value="UniProtKB-KW"/>
</dbReference>
<evidence type="ECO:0000256" key="7">
    <source>
        <dbReference type="ARBA" id="ARBA00022679"/>
    </source>
</evidence>
<evidence type="ECO:0000256" key="1">
    <source>
        <dbReference type="ARBA" id="ARBA00001946"/>
    </source>
</evidence>
<evidence type="ECO:0000256" key="4">
    <source>
        <dbReference type="ARBA" id="ARBA00007837"/>
    </source>
</evidence>
<dbReference type="EMBL" id="QXMN01000011">
    <property type="protein sequence ID" value="RIX80894.1"/>
    <property type="molecule type" value="Genomic_DNA"/>
</dbReference>
<evidence type="ECO:0000256" key="5">
    <source>
        <dbReference type="ARBA" id="ARBA00011996"/>
    </source>
</evidence>
<evidence type="ECO:0000256" key="12">
    <source>
        <dbReference type="ARBA" id="ARBA00022842"/>
    </source>
</evidence>
<gene>
    <name evidence="17" type="ORF">D3H34_11815</name>
</gene>
<organism evidence="17 18">
    <name type="scientific">Acidovorax cavernicola</name>
    <dbReference type="NCBI Taxonomy" id="1675792"/>
    <lineage>
        <taxon>Bacteria</taxon>
        <taxon>Pseudomonadati</taxon>
        <taxon>Pseudomonadota</taxon>
        <taxon>Betaproteobacteria</taxon>
        <taxon>Burkholderiales</taxon>
        <taxon>Comamonadaceae</taxon>
        <taxon>Acidovorax</taxon>
    </lineage>
</organism>
<comment type="catalytic activity">
    <reaction evidence="14">
        <text>pyruvate + ATP + H2O = phosphoenolpyruvate + AMP + phosphate + 2 H(+)</text>
        <dbReference type="Rhea" id="RHEA:11364"/>
        <dbReference type="ChEBI" id="CHEBI:15361"/>
        <dbReference type="ChEBI" id="CHEBI:15377"/>
        <dbReference type="ChEBI" id="CHEBI:15378"/>
        <dbReference type="ChEBI" id="CHEBI:30616"/>
        <dbReference type="ChEBI" id="CHEBI:43474"/>
        <dbReference type="ChEBI" id="CHEBI:58702"/>
        <dbReference type="ChEBI" id="CHEBI:456215"/>
        <dbReference type="EC" id="2.7.9.2"/>
    </reaction>
</comment>
<protein>
    <recommendedName>
        <fullName evidence="6">Phosphoenolpyruvate synthase</fullName>
        <ecNumber evidence="5">2.7.9.2</ecNumber>
    </recommendedName>
    <alternativeName>
        <fullName evidence="13">Pyruvate, water dikinase</fullName>
    </alternativeName>
</protein>
<accession>A0A9X8D5R3</accession>
<evidence type="ECO:0000313" key="17">
    <source>
        <dbReference type="EMBL" id="RIX80894.1"/>
    </source>
</evidence>
<evidence type="ECO:0000259" key="16">
    <source>
        <dbReference type="Pfam" id="PF01326"/>
    </source>
</evidence>
<evidence type="ECO:0000256" key="3">
    <source>
        <dbReference type="ARBA" id="ARBA00004742"/>
    </source>
</evidence>
<dbReference type="InterPro" id="IPR002192">
    <property type="entry name" value="PPDK_AMP/ATP-bd"/>
</dbReference>